<evidence type="ECO:0000256" key="2">
    <source>
        <dbReference type="ARBA" id="ARBA00022723"/>
    </source>
</evidence>
<accession>A0A517XZ74</accession>
<evidence type="ECO:0000313" key="8">
    <source>
        <dbReference type="Proteomes" id="UP000319576"/>
    </source>
</evidence>
<dbReference type="GO" id="GO:0046872">
    <property type="term" value="F:metal ion binding"/>
    <property type="evidence" value="ECO:0007669"/>
    <property type="project" value="UniProtKB-KW"/>
</dbReference>
<dbReference type="PROSITE" id="PS51007">
    <property type="entry name" value="CYTC"/>
    <property type="match status" value="1"/>
</dbReference>
<keyword evidence="5" id="KW-0732">Signal</keyword>
<organism evidence="7 8">
    <name type="scientific">Urbifossiella limnaea</name>
    <dbReference type="NCBI Taxonomy" id="2528023"/>
    <lineage>
        <taxon>Bacteria</taxon>
        <taxon>Pseudomonadati</taxon>
        <taxon>Planctomycetota</taxon>
        <taxon>Planctomycetia</taxon>
        <taxon>Gemmatales</taxon>
        <taxon>Gemmataceae</taxon>
        <taxon>Urbifossiella</taxon>
    </lineage>
</organism>
<dbReference type="NCBIfam" id="TIGR02603">
    <property type="entry name" value="CxxCH_TIGR02603"/>
    <property type="match status" value="1"/>
</dbReference>
<dbReference type="Pfam" id="PF23500">
    <property type="entry name" value="DUF7133"/>
    <property type="match status" value="1"/>
</dbReference>
<dbReference type="InterPro" id="IPR016024">
    <property type="entry name" value="ARM-type_fold"/>
</dbReference>
<dbReference type="SUPFAM" id="SSF50952">
    <property type="entry name" value="Soluble quinoprotein glucose dehydrogenase"/>
    <property type="match status" value="1"/>
</dbReference>
<keyword evidence="8" id="KW-1185">Reference proteome</keyword>
<feature type="signal peptide" evidence="5">
    <location>
        <begin position="1"/>
        <end position="20"/>
    </location>
</feature>
<dbReference type="GO" id="GO:0009055">
    <property type="term" value="F:electron transfer activity"/>
    <property type="evidence" value="ECO:0007669"/>
    <property type="project" value="InterPro"/>
</dbReference>
<dbReference type="SUPFAM" id="SSF48371">
    <property type="entry name" value="ARM repeat"/>
    <property type="match status" value="1"/>
</dbReference>
<dbReference type="EMBL" id="CP036273">
    <property type="protein sequence ID" value="QDU22801.1"/>
    <property type="molecule type" value="Genomic_DNA"/>
</dbReference>
<dbReference type="InterPro" id="IPR011989">
    <property type="entry name" value="ARM-like"/>
</dbReference>
<evidence type="ECO:0000256" key="1">
    <source>
        <dbReference type="ARBA" id="ARBA00022617"/>
    </source>
</evidence>
<feature type="domain" description="Cytochrome c" evidence="6">
    <location>
        <begin position="854"/>
        <end position="987"/>
    </location>
</feature>
<reference evidence="7 8" key="1">
    <citation type="submission" date="2019-02" db="EMBL/GenBank/DDBJ databases">
        <title>Deep-cultivation of Planctomycetes and their phenomic and genomic characterization uncovers novel biology.</title>
        <authorList>
            <person name="Wiegand S."/>
            <person name="Jogler M."/>
            <person name="Boedeker C."/>
            <person name="Pinto D."/>
            <person name="Vollmers J."/>
            <person name="Rivas-Marin E."/>
            <person name="Kohn T."/>
            <person name="Peeters S.H."/>
            <person name="Heuer A."/>
            <person name="Rast P."/>
            <person name="Oberbeckmann S."/>
            <person name="Bunk B."/>
            <person name="Jeske O."/>
            <person name="Meyerdierks A."/>
            <person name="Storesund J.E."/>
            <person name="Kallscheuer N."/>
            <person name="Luecker S."/>
            <person name="Lage O.M."/>
            <person name="Pohl T."/>
            <person name="Merkel B.J."/>
            <person name="Hornburger P."/>
            <person name="Mueller R.-W."/>
            <person name="Bruemmer F."/>
            <person name="Labrenz M."/>
            <person name="Spormann A.M."/>
            <person name="Op den Camp H."/>
            <person name="Overmann J."/>
            <person name="Amann R."/>
            <person name="Jetten M.S.M."/>
            <person name="Mascher T."/>
            <person name="Medema M.H."/>
            <person name="Devos D.P."/>
            <person name="Kaster A.-K."/>
            <person name="Ovreas L."/>
            <person name="Rohde M."/>
            <person name="Galperin M.Y."/>
            <person name="Jogler C."/>
        </authorList>
    </citation>
    <scope>NUCLEOTIDE SEQUENCE [LARGE SCALE GENOMIC DNA]</scope>
    <source>
        <strain evidence="7 8">ETA_A1</strain>
    </source>
</reference>
<dbReference type="Gene3D" id="1.25.10.10">
    <property type="entry name" value="Leucine-rich Repeat Variant"/>
    <property type="match status" value="1"/>
</dbReference>
<dbReference type="AlphaFoldDB" id="A0A517XZ74"/>
<dbReference type="GO" id="GO:0020037">
    <property type="term" value="F:heme binding"/>
    <property type="evidence" value="ECO:0007669"/>
    <property type="project" value="InterPro"/>
</dbReference>
<gene>
    <name evidence="7" type="ORF">ETAA1_47890</name>
</gene>
<dbReference type="InterPro" id="IPR009056">
    <property type="entry name" value="Cyt_c-like_dom"/>
</dbReference>
<dbReference type="InterPro" id="IPR013428">
    <property type="entry name" value="Membrane-bound_put_N"/>
</dbReference>
<evidence type="ECO:0000256" key="4">
    <source>
        <dbReference type="PROSITE-ProRule" id="PRU00433"/>
    </source>
</evidence>
<dbReference type="InterPro" id="IPR036909">
    <property type="entry name" value="Cyt_c-like_dom_sf"/>
</dbReference>
<dbReference type="Pfam" id="PF13646">
    <property type="entry name" value="HEAT_2"/>
    <property type="match status" value="1"/>
</dbReference>
<keyword evidence="1 4" id="KW-0349">Heme</keyword>
<feature type="chain" id="PRO_5021825680" evidence="5">
    <location>
        <begin position="21"/>
        <end position="1109"/>
    </location>
</feature>
<dbReference type="Gene3D" id="2.120.10.30">
    <property type="entry name" value="TolB, C-terminal domain"/>
    <property type="match status" value="1"/>
</dbReference>
<dbReference type="SUPFAM" id="SSF46626">
    <property type="entry name" value="Cytochrome c"/>
    <property type="match status" value="1"/>
</dbReference>
<dbReference type="Pfam" id="PF00034">
    <property type="entry name" value="Cytochrom_C"/>
    <property type="match status" value="1"/>
</dbReference>
<dbReference type="KEGG" id="uli:ETAA1_47890"/>
<dbReference type="Gene3D" id="1.10.760.10">
    <property type="entry name" value="Cytochrome c-like domain"/>
    <property type="match status" value="1"/>
</dbReference>
<dbReference type="RefSeq" id="WP_145242833.1">
    <property type="nucleotide sequence ID" value="NZ_CP036273.1"/>
</dbReference>
<proteinExistence type="predicted"/>
<name>A0A517XZ74_9BACT</name>
<sequence precursor="true">MRRFLPAVVVLLTAAAPASAQKEFGFDNRKASGQPYLSPDETAARMKVLPEFEAKLFAGEPQLANPIAFTIDEKGRVWCVECFEYPSKAGKRTPRDRIVILEDTDGDGRADKRTVFCEGKDFPVTDERKKAGLGAFDMASGIEVGHGGVFVGAPPYLWFIENKNDKPGKFDVLLSGFGSQDTHETLNTFQWGPDGWLYGLHGVFTQSNVKAADGPEVRMNAAVWRYHPTRKTFEIFSEGTSNPWGMDWRNTDGQFILACCVIPHLYHMVPGGTYKRQAGASFNPHAFGQINEISDHTFHKKSGWAHAGLISLDVPHMPEKYRNSVVFGSIHGCSFKQNVLKANGSSFVASEGDDFLVSGDKNFRPINMRWGPNGDIYVIDWHDQNPCHQAKAEDWDYERGRVYRIQLRGTQTKKADDLGSKSSAELAKSVLASTNPWEYRTALRLLQERPDAKEVTAAQDTLRMRVLPGDGAAVRAAWLSDATRNAPDHFNHPNPVVRSWSIRLHDGTGAVRFADRAGQEANPVVRREWASFAARRMDANKEDGLAIIRNLMKRAEDANDPQIPHLLWLAYEKTIGKREGAASPADAELAWLAEQAPTNILVRDQIVPRVMRRLVATGHPDDLDRCVRFVASLRDVNSREKALDGLAVGLAGRTAVPPPSWARLLAEIALDNNPRHVPLVNKLAVSFRDPAAIRRALDTAKDAAKDVATRAEAVRQLGTLRPPEAAPLLLELVKGAEPVPLRAEAARALAGFDNPKLPDDLLAGWKGYPREVRADVVTTLASRKEGAKALLGGMSGGKVDRAAVTDNTILRIQAFNDRELNALIEKAWGRTRPTPVELNATIDKTRASFVDEQASFARGRAVFEANCAKCHKFDGKGAEVGPPLEGAARDIEYILTNVIDPNRVIGAPYFLRTARLLDGTVSQGVLHAEDEKSVTLKLEQGVLKTIAKADLDGPLQTVERSLMPEGLGYNMTPQDFRDLVRYLMANPFLTSATVNGTAARVGVDGRIPLPDTKGAPAVVEARVTAPENLKLTLLVGASSDFEVRIDGKAAGVGKGSGERVRPDEVAIEVTLAPGEHTVTIAARAGGGAVYARFADPDRKLRYPDAGEKK</sequence>
<dbReference type="PANTHER" id="PTHR33546:SF1">
    <property type="entry name" value="LARGE, MULTIFUNCTIONAL SECRETED PROTEIN"/>
    <property type="match status" value="1"/>
</dbReference>
<evidence type="ECO:0000259" key="6">
    <source>
        <dbReference type="PROSITE" id="PS51007"/>
    </source>
</evidence>
<dbReference type="PANTHER" id="PTHR33546">
    <property type="entry name" value="LARGE, MULTIFUNCTIONAL SECRETED PROTEIN-RELATED"/>
    <property type="match status" value="1"/>
</dbReference>
<protein>
    <submittedName>
        <fullName evidence="7">Cytochrome c</fullName>
    </submittedName>
</protein>
<dbReference type="InterPro" id="IPR011041">
    <property type="entry name" value="Quinoprot_gluc/sorb_DH_b-prop"/>
</dbReference>
<dbReference type="InterPro" id="IPR055557">
    <property type="entry name" value="DUF7133"/>
</dbReference>
<evidence type="ECO:0000256" key="5">
    <source>
        <dbReference type="SAM" id="SignalP"/>
    </source>
</evidence>
<dbReference type="InterPro" id="IPR011042">
    <property type="entry name" value="6-blade_b-propeller_TolB-like"/>
</dbReference>
<dbReference type="Proteomes" id="UP000319576">
    <property type="component" value="Chromosome"/>
</dbReference>
<keyword evidence="2 4" id="KW-0479">Metal-binding</keyword>
<keyword evidence="3 4" id="KW-0408">Iron</keyword>
<evidence type="ECO:0000256" key="3">
    <source>
        <dbReference type="ARBA" id="ARBA00023004"/>
    </source>
</evidence>
<dbReference type="InterPro" id="IPR013427">
    <property type="entry name" value="Haem-bd_dom_put"/>
</dbReference>
<evidence type="ECO:0000313" key="7">
    <source>
        <dbReference type="EMBL" id="QDU22801.1"/>
    </source>
</evidence>
<dbReference type="OrthoDB" id="225269at2"/>
<dbReference type="NCBIfam" id="TIGR02604">
    <property type="entry name" value="Piru_Ver_Nterm"/>
    <property type="match status" value="1"/>
</dbReference>